<dbReference type="GO" id="GO:0016791">
    <property type="term" value="F:phosphatase activity"/>
    <property type="evidence" value="ECO:0007669"/>
    <property type="project" value="TreeGrafter"/>
</dbReference>
<dbReference type="Pfam" id="PF00300">
    <property type="entry name" value="His_Phos_1"/>
    <property type="match status" value="1"/>
</dbReference>
<evidence type="ECO:0000256" key="2">
    <source>
        <dbReference type="ARBA" id="ARBA00023235"/>
    </source>
</evidence>
<dbReference type="AlphaFoldDB" id="G2KNH5"/>
<dbReference type="GO" id="GO:0005737">
    <property type="term" value="C:cytoplasm"/>
    <property type="evidence" value="ECO:0007669"/>
    <property type="project" value="TreeGrafter"/>
</dbReference>
<dbReference type="Proteomes" id="UP000009286">
    <property type="component" value="Chromosome"/>
</dbReference>
<dbReference type="InterPro" id="IPR013078">
    <property type="entry name" value="His_Pase_superF_clade-1"/>
</dbReference>
<sequence>MKLDRAFSAPFYMARHGESKANRFNRVAGCEWDVPLTDKGCEQAYELAQTILTMDNKPTVIFSSPLQRAFKTASIVASEIGADVHMIYDLREQGLGSWNKQKYYVLREQFERGDEPQDGETQQAYMRRVLMALGQMQDEASALAVQSPPLVVAHGGLFYALAQITKTFNGMKEIGNCSLYRFGPCQIGDKRLFQVQQVLVEQGDAVLRRAPFSPR</sequence>
<dbReference type="InterPro" id="IPR001345">
    <property type="entry name" value="PG/BPGM_mutase_AS"/>
</dbReference>
<evidence type="ECO:0000256" key="3">
    <source>
        <dbReference type="PIRSR" id="PIRSR613078-2"/>
    </source>
</evidence>
<keyword evidence="2" id="KW-0413">Isomerase</keyword>
<dbReference type="eggNOG" id="COG0406">
    <property type="taxonomic scope" value="Bacteria"/>
</dbReference>
<dbReference type="HOGENOM" id="CLU_033323_9_4_5"/>
<protein>
    <submittedName>
        <fullName evidence="4">Phosphoglycerate mutase family protein</fullName>
    </submittedName>
</protein>
<dbReference type="PANTHER" id="PTHR48100:SF1">
    <property type="entry name" value="HISTIDINE PHOSPHATASE FAMILY PROTEIN-RELATED"/>
    <property type="match status" value="1"/>
</dbReference>
<feature type="binding site" evidence="3">
    <location>
        <position position="68"/>
    </location>
    <ligand>
        <name>substrate</name>
    </ligand>
</feature>
<dbReference type="OrthoDB" id="9781415at2"/>
<dbReference type="SMART" id="SM00855">
    <property type="entry name" value="PGAM"/>
    <property type="match status" value="1"/>
</dbReference>
<dbReference type="Gene3D" id="3.40.50.1240">
    <property type="entry name" value="Phosphoglycerate mutase-like"/>
    <property type="match status" value="1"/>
</dbReference>
<dbReference type="EMBL" id="CP002382">
    <property type="protein sequence ID" value="AEP09823.1"/>
    <property type="molecule type" value="Genomic_DNA"/>
</dbReference>
<proteinExistence type="predicted"/>
<keyword evidence="5" id="KW-1185">Reference proteome</keyword>
<accession>G2KNH5</accession>
<dbReference type="InterPro" id="IPR050275">
    <property type="entry name" value="PGM_Phosphatase"/>
</dbReference>
<organism evidence="4 5">
    <name type="scientific">Micavibrio aeruginosavorus (strain ARL-13)</name>
    <dbReference type="NCBI Taxonomy" id="856793"/>
    <lineage>
        <taxon>Bacteria</taxon>
        <taxon>Pseudomonadati</taxon>
        <taxon>Bdellovibrionota</taxon>
        <taxon>Bdellovibrionia</taxon>
        <taxon>Bdellovibrionales</taxon>
        <taxon>Pseudobdellovibrionaceae</taxon>
        <taxon>Micavibrio</taxon>
    </lineage>
</organism>
<dbReference type="STRING" id="856793.MICA_1505"/>
<feature type="binding site" evidence="3">
    <location>
        <begin position="15"/>
        <end position="22"/>
    </location>
    <ligand>
        <name>substrate</name>
    </ligand>
</feature>
<gene>
    <name evidence="4" type="ordered locus">MICA_1505</name>
</gene>
<reference evidence="4 5" key="1">
    <citation type="journal article" date="2011" name="BMC Genomics">
        <title>Genomic insights into an obligate epibiotic bacterial predator: Micavibrio aeruginosavorus ARL-13.</title>
        <authorList>
            <person name="Wang Z."/>
            <person name="Kadouri D."/>
            <person name="Wu M."/>
        </authorList>
    </citation>
    <scope>NUCLEOTIDE SEQUENCE [LARGE SCALE GENOMIC DNA]</scope>
    <source>
        <strain evidence="4 5">ARL-13</strain>
    </source>
</reference>
<dbReference type="SUPFAM" id="SSF53254">
    <property type="entry name" value="Phosphoglycerate mutase-like"/>
    <property type="match status" value="1"/>
</dbReference>
<dbReference type="InterPro" id="IPR029033">
    <property type="entry name" value="His_PPase_superfam"/>
</dbReference>
<dbReference type="RefSeq" id="WP_014103046.1">
    <property type="nucleotide sequence ID" value="NC_016026.1"/>
</dbReference>
<evidence type="ECO:0000256" key="1">
    <source>
        <dbReference type="ARBA" id="ARBA00023152"/>
    </source>
</evidence>
<evidence type="ECO:0000313" key="4">
    <source>
        <dbReference type="EMBL" id="AEP09823.1"/>
    </source>
</evidence>
<dbReference type="CDD" id="cd07067">
    <property type="entry name" value="HP_PGM_like"/>
    <property type="match status" value="1"/>
</dbReference>
<evidence type="ECO:0000313" key="5">
    <source>
        <dbReference type="Proteomes" id="UP000009286"/>
    </source>
</evidence>
<dbReference type="KEGG" id="mai:MICA_1505"/>
<name>G2KNH5_MICAA</name>
<dbReference type="PANTHER" id="PTHR48100">
    <property type="entry name" value="BROAD-SPECIFICITY PHOSPHATASE YOR283W-RELATED"/>
    <property type="match status" value="1"/>
</dbReference>
<keyword evidence="1" id="KW-0324">Glycolysis</keyword>
<dbReference type="PROSITE" id="PS00175">
    <property type="entry name" value="PG_MUTASE"/>
    <property type="match status" value="1"/>
</dbReference>